<feature type="transmembrane region" description="Helical" evidence="1">
    <location>
        <begin position="422"/>
        <end position="439"/>
    </location>
</feature>
<reference evidence="2 3" key="1">
    <citation type="submission" date="2019-10" db="EMBL/GenBank/DDBJ databases">
        <authorList>
            <person name="Palmer J.M."/>
        </authorList>
    </citation>
    <scope>NUCLEOTIDE SEQUENCE [LARGE SCALE GENOMIC DNA]</scope>
    <source>
        <strain evidence="2 3">TWF696</strain>
    </source>
</reference>
<keyword evidence="3" id="KW-1185">Reference proteome</keyword>
<organism evidence="2 3">
    <name type="scientific">Orbilia brochopaga</name>
    <dbReference type="NCBI Taxonomy" id="3140254"/>
    <lineage>
        <taxon>Eukaryota</taxon>
        <taxon>Fungi</taxon>
        <taxon>Dikarya</taxon>
        <taxon>Ascomycota</taxon>
        <taxon>Pezizomycotina</taxon>
        <taxon>Orbiliomycetes</taxon>
        <taxon>Orbiliales</taxon>
        <taxon>Orbiliaceae</taxon>
        <taxon>Orbilia</taxon>
    </lineage>
</organism>
<evidence type="ECO:0000256" key="1">
    <source>
        <dbReference type="SAM" id="Phobius"/>
    </source>
</evidence>
<dbReference type="EMBL" id="JAVHNQ010000002">
    <property type="protein sequence ID" value="KAK6355574.1"/>
    <property type="molecule type" value="Genomic_DNA"/>
</dbReference>
<sequence>MFLNSPTATSLCLRIQYATLDFIQDHGSVRANLTAIAFDVRKGHSKAIVLRLHLPPIIEELVSLRGVSVSGVNTIAQFRMLSAILRSIKGRDITKLVISFGTRVGCHRESDLSLCLCDPPEKEISAVLDDHNLEFPTGVQSLRLSFQEFASKAIDQVDVVRAAYSPSKDSIVELEPELCVFQRKPSVEKHPDNRLCLLPSQRFAQEGVDLASLTLKRLDFCCCSAGIRSLKRDMSFAILPLADIASLWPNIEVLEYCTGDYRTAHISCCPITYDTLVELRKLQNLRHIVLGSPWWFDTWTEDNCDALDVVMSISQFIRNLPSSVETAEFRARSHPDRSHFSDGPAFRIYCYRYPLETEWDKALRLDDIGFSVNAYLFPKKHTMPAPPVIQQQVASNPSARGVALKSMARGQRMRPMRSINRPLKMFFSLFFLFVLYSMVKY</sequence>
<evidence type="ECO:0000313" key="2">
    <source>
        <dbReference type="EMBL" id="KAK6355574.1"/>
    </source>
</evidence>
<proteinExistence type="predicted"/>
<protein>
    <submittedName>
        <fullName evidence="2">Uncharacterized protein</fullName>
    </submittedName>
</protein>
<name>A0AAV9V7L7_9PEZI</name>
<dbReference type="Proteomes" id="UP001375240">
    <property type="component" value="Unassembled WGS sequence"/>
</dbReference>
<dbReference type="AlphaFoldDB" id="A0AAV9V7L7"/>
<gene>
    <name evidence="2" type="ORF">TWF696_004674</name>
</gene>
<keyword evidence="1" id="KW-0472">Membrane</keyword>
<evidence type="ECO:0000313" key="3">
    <source>
        <dbReference type="Proteomes" id="UP001375240"/>
    </source>
</evidence>
<accession>A0AAV9V7L7</accession>
<keyword evidence="1" id="KW-0812">Transmembrane</keyword>
<comment type="caution">
    <text evidence="2">The sequence shown here is derived from an EMBL/GenBank/DDBJ whole genome shotgun (WGS) entry which is preliminary data.</text>
</comment>
<keyword evidence="1" id="KW-1133">Transmembrane helix</keyword>